<evidence type="ECO:0000256" key="4">
    <source>
        <dbReference type="ARBA" id="ARBA00006451"/>
    </source>
</evidence>
<comment type="catalytic activity">
    <reaction evidence="1">
        <text>GDP-alpha-D-glucose + phosphate = alpha-D-glucose 1-phosphate + GDP + H(+)</text>
        <dbReference type="Rhea" id="RHEA:30387"/>
        <dbReference type="ChEBI" id="CHEBI:15378"/>
        <dbReference type="ChEBI" id="CHEBI:43474"/>
        <dbReference type="ChEBI" id="CHEBI:58189"/>
        <dbReference type="ChEBI" id="CHEBI:58601"/>
        <dbReference type="ChEBI" id="CHEBI:62230"/>
        <dbReference type="EC" id="2.7.7.78"/>
    </reaction>
</comment>
<keyword evidence="12" id="KW-0378">Hydrolase</keyword>
<dbReference type="InterPro" id="IPR058865">
    <property type="entry name" value="GDPGP1_C"/>
</dbReference>
<organism evidence="16 17">
    <name type="scientific">Ectocarpus siliculosus</name>
    <name type="common">Brown alga</name>
    <name type="synonym">Conferva siliculosa</name>
    <dbReference type="NCBI Taxonomy" id="2880"/>
    <lineage>
        <taxon>Eukaryota</taxon>
        <taxon>Sar</taxon>
        <taxon>Stramenopiles</taxon>
        <taxon>Ochrophyta</taxon>
        <taxon>PX clade</taxon>
        <taxon>Phaeophyceae</taxon>
        <taxon>Ectocarpales</taxon>
        <taxon>Ectocarpaceae</taxon>
        <taxon>Ectocarpus</taxon>
    </lineage>
</organism>
<dbReference type="Proteomes" id="UP000002630">
    <property type="component" value="Linkage Group LG10"/>
</dbReference>
<comment type="similarity">
    <text evidence="4">Belongs to the GDPGP1 family.</text>
</comment>
<evidence type="ECO:0000256" key="3">
    <source>
        <dbReference type="ARBA" id="ARBA00004496"/>
    </source>
</evidence>
<dbReference type="STRING" id="2880.D7G939"/>
<dbReference type="PANTHER" id="PTHR20884">
    <property type="entry name" value="GDP-D-GLUCOSE PHOSPHORYLASE 1"/>
    <property type="match status" value="1"/>
</dbReference>
<feature type="domain" description="GDPGP1-like C-terminal" evidence="14">
    <location>
        <begin position="424"/>
        <end position="553"/>
    </location>
</feature>
<sequence length="554" mass="58304">MDLRVMFSYMIPADHHQGILSSGTLTLLVASEGLTTILGSPARSPPPLSHRHRTVFDSAAQQTGRYDYGGRDATGRDAGGAAGAAAWIETVAGCTGPEDGFVYGGEAGSVLTFVRKGREDGGDSGVAAAAAAAAGHPSLPQVLRWFWNLKHERGVLAYEVAELNERRDVGQETGWGVVFASNVGRHKPFPPAGPAESPWDPSAFNFYKASPLEFVLSYTPSFRYGREIPEAASAAAAAAAAAAGRRTQAKDNDGVSVETDAKAAGSTAAKAARGAAEVGEGKAVAITSALRGGGVGLPMKLDGVAPAVGCGEASTASPPQDAVLVNIRPVGPVSLLLTPGYAHSHNQRATAYSLAVAIDFAEALRVDPGFRLGFNSAGSSASVNHLHFQCWYFDAGPGGLAIESSKTRHLATVPLPRSSFSPPAEGENAADKEDSLEVHVLQGYPIRALVFHTLGKDLEAAGEAIEKCVSFLVEENTPHTVVFSTGRVFVLPRQHLEEPPFAVVPGFPEVSGEVIVTREDDFHTITADQIYEWWRDKVAVDSEHFDRITDGCLA</sequence>
<keyword evidence="7" id="KW-0963">Cytoplasm</keyword>
<evidence type="ECO:0000256" key="9">
    <source>
        <dbReference type="ARBA" id="ARBA00022679"/>
    </source>
</evidence>
<dbReference type="InParanoid" id="D7G939"/>
<comment type="subcellular location">
    <subcellularLocation>
        <location evidence="3">Cytoplasm</location>
    </subcellularLocation>
</comment>
<dbReference type="GO" id="GO:0005737">
    <property type="term" value="C:cytoplasm"/>
    <property type="evidence" value="ECO:0007669"/>
    <property type="project" value="UniProtKB-SubCell"/>
</dbReference>
<dbReference type="PANTHER" id="PTHR20884:SF8">
    <property type="entry name" value="GDP-D-GLUCOSE PHOSPHORYLASE 1"/>
    <property type="match status" value="1"/>
</dbReference>
<dbReference type="OrthoDB" id="417175at2759"/>
<evidence type="ECO:0000256" key="7">
    <source>
        <dbReference type="ARBA" id="ARBA00022490"/>
    </source>
</evidence>
<evidence type="ECO:0000256" key="13">
    <source>
        <dbReference type="SAM" id="MobiDB-lite"/>
    </source>
</evidence>
<evidence type="ECO:0000256" key="12">
    <source>
        <dbReference type="ARBA" id="ARBA00022801"/>
    </source>
</evidence>
<evidence type="ECO:0000259" key="14">
    <source>
        <dbReference type="Pfam" id="PF26216"/>
    </source>
</evidence>
<dbReference type="EC" id="2.7.7.78" evidence="5"/>
<dbReference type="GO" id="GO:0080048">
    <property type="term" value="F:GDP-D-glucose phosphorylase activity"/>
    <property type="evidence" value="ECO:0007669"/>
    <property type="project" value="UniProtKB-EC"/>
</dbReference>
<proteinExistence type="inferred from homology"/>
<gene>
    <name evidence="16" type="ORF">Esi_0094_0096</name>
</gene>
<evidence type="ECO:0000313" key="17">
    <source>
        <dbReference type="Proteomes" id="UP000002630"/>
    </source>
</evidence>
<evidence type="ECO:0000256" key="1">
    <source>
        <dbReference type="ARBA" id="ARBA00000063"/>
    </source>
</evidence>
<evidence type="ECO:0000256" key="10">
    <source>
        <dbReference type="ARBA" id="ARBA00022695"/>
    </source>
</evidence>
<dbReference type="eggNOG" id="KOG2720">
    <property type="taxonomic scope" value="Eukaryota"/>
</dbReference>
<dbReference type="GO" id="GO:0005085">
    <property type="term" value="F:guanyl-nucleotide exchange factor activity"/>
    <property type="evidence" value="ECO:0007669"/>
    <property type="project" value="UniProtKB-KW"/>
</dbReference>
<dbReference type="Pfam" id="PF26216">
    <property type="entry name" value="GDPGP1_C"/>
    <property type="match status" value="1"/>
</dbReference>
<keyword evidence="17" id="KW-1185">Reference proteome</keyword>
<dbReference type="InterPro" id="IPR026506">
    <property type="entry name" value="GDPGP"/>
</dbReference>
<dbReference type="Pfam" id="PF26217">
    <property type="entry name" value="GDPGP1_N"/>
    <property type="match status" value="1"/>
</dbReference>
<dbReference type="AlphaFoldDB" id="D7G939"/>
<evidence type="ECO:0000256" key="5">
    <source>
        <dbReference type="ARBA" id="ARBA00012507"/>
    </source>
</evidence>
<accession>D7G939</accession>
<evidence type="ECO:0000256" key="2">
    <source>
        <dbReference type="ARBA" id="ARBA00003049"/>
    </source>
</evidence>
<protein>
    <recommendedName>
        <fullName evidence="6">GDP-D-glucose phosphorylase 1</fullName>
        <ecNumber evidence="5">2.7.7.78</ecNumber>
    </recommendedName>
</protein>
<feature type="domain" description="GDPGP1-like N-terminal" evidence="15">
    <location>
        <begin position="318"/>
        <end position="391"/>
    </location>
</feature>
<comment type="function">
    <text evidence="2">Specific and highly efficient GDP-D-glucose phosphorylase regulating the levels of GDP-D-glucose in cells.</text>
</comment>
<evidence type="ECO:0000259" key="15">
    <source>
        <dbReference type="Pfam" id="PF26217"/>
    </source>
</evidence>
<evidence type="ECO:0000256" key="6">
    <source>
        <dbReference type="ARBA" id="ARBA00018857"/>
    </source>
</evidence>
<dbReference type="InterPro" id="IPR058866">
    <property type="entry name" value="GDPGP1_N"/>
</dbReference>
<evidence type="ECO:0000256" key="8">
    <source>
        <dbReference type="ARBA" id="ARBA00022658"/>
    </source>
</evidence>
<keyword evidence="9" id="KW-0808">Transferase</keyword>
<dbReference type="GO" id="GO:0006006">
    <property type="term" value="P:glucose metabolic process"/>
    <property type="evidence" value="ECO:0007669"/>
    <property type="project" value="TreeGrafter"/>
</dbReference>
<keyword evidence="11" id="KW-0547">Nucleotide-binding</keyword>
<dbReference type="GO" id="GO:0000166">
    <property type="term" value="F:nucleotide binding"/>
    <property type="evidence" value="ECO:0007669"/>
    <property type="project" value="UniProtKB-KW"/>
</dbReference>
<dbReference type="GO" id="GO:0016787">
    <property type="term" value="F:hydrolase activity"/>
    <property type="evidence" value="ECO:0007669"/>
    <property type="project" value="UniProtKB-KW"/>
</dbReference>
<name>D7G939_ECTSI</name>
<feature type="region of interest" description="Disordered" evidence="13">
    <location>
        <begin position="413"/>
        <end position="432"/>
    </location>
</feature>
<reference evidence="16 17" key="1">
    <citation type="journal article" date="2010" name="Nature">
        <title>The Ectocarpus genome and the independent evolution of multicellularity in brown algae.</title>
        <authorList>
            <person name="Cock J.M."/>
            <person name="Sterck L."/>
            <person name="Rouze P."/>
            <person name="Scornet D."/>
            <person name="Allen A.E."/>
            <person name="Amoutzias G."/>
            <person name="Anthouard V."/>
            <person name="Artiguenave F."/>
            <person name="Aury J.M."/>
            <person name="Badger J.H."/>
            <person name="Beszteri B."/>
            <person name="Billiau K."/>
            <person name="Bonnet E."/>
            <person name="Bothwell J.H."/>
            <person name="Bowler C."/>
            <person name="Boyen C."/>
            <person name="Brownlee C."/>
            <person name="Carrano C.J."/>
            <person name="Charrier B."/>
            <person name="Cho G.Y."/>
            <person name="Coelho S.M."/>
            <person name="Collen J."/>
            <person name="Corre E."/>
            <person name="Da Silva C."/>
            <person name="Delage L."/>
            <person name="Delaroque N."/>
            <person name="Dittami S.M."/>
            <person name="Doulbeau S."/>
            <person name="Elias M."/>
            <person name="Farnham G."/>
            <person name="Gachon C.M."/>
            <person name="Gschloessl B."/>
            <person name="Heesch S."/>
            <person name="Jabbari K."/>
            <person name="Jubin C."/>
            <person name="Kawai H."/>
            <person name="Kimura K."/>
            <person name="Kloareg B."/>
            <person name="Kupper F.C."/>
            <person name="Lang D."/>
            <person name="Le Bail A."/>
            <person name="Leblanc C."/>
            <person name="Lerouge P."/>
            <person name="Lohr M."/>
            <person name="Lopez P.J."/>
            <person name="Martens C."/>
            <person name="Maumus F."/>
            <person name="Michel G."/>
            <person name="Miranda-Saavedra D."/>
            <person name="Morales J."/>
            <person name="Moreau H."/>
            <person name="Motomura T."/>
            <person name="Nagasato C."/>
            <person name="Napoli C.A."/>
            <person name="Nelson D.R."/>
            <person name="Nyvall-Collen P."/>
            <person name="Peters A.F."/>
            <person name="Pommier C."/>
            <person name="Potin P."/>
            <person name="Poulain J."/>
            <person name="Quesneville H."/>
            <person name="Read B."/>
            <person name="Rensing S.A."/>
            <person name="Ritter A."/>
            <person name="Rousvoal S."/>
            <person name="Samanta M."/>
            <person name="Samson G."/>
            <person name="Schroeder D.C."/>
            <person name="Segurens B."/>
            <person name="Strittmatter M."/>
            <person name="Tonon T."/>
            <person name="Tregear J.W."/>
            <person name="Valentin K."/>
            <person name="von Dassow P."/>
            <person name="Yamagishi T."/>
            <person name="Van de Peer Y."/>
            <person name="Wincker P."/>
        </authorList>
    </citation>
    <scope>NUCLEOTIDE SEQUENCE [LARGE SCALE GENOMIC DNA]</scope>
    <source>
        <strain evidence="17">Ec32 / CCAP1310/4</strain>
    </source>
</reference>
<keyword evidence="8" id="KW-0344">Guanine-nucleotide releasing factor</keyword>
<evidence type="ECO:0000313" key="16">
    <source>
        <dbReference type="EMBL" id="CBJ28200.1"/>
    </source>
</evidence>
<evidence type="ECO:0000256" key="11">
    <source>
        <dbReference type="ARBA" id="ARBA00022741"/>
    </source>
</evidence>
<keyword evidence="10" id="KW-0548">Nucleotidyltransferase</keyword>
<dbReference type="EMBL" id="FN649735">
    <property type="protein sequence ID" value="CBJ28200.1"/>
    <property type="molecule type" value="Genomic_DNA"/>
</dbReference>
<dbReference type="EMBL" id="FN649181">
    <property type="protein sequence ID" value="CBJ28200.1"/>
    <property type="molecule type" value="Genomic_DNA"/>
</dbReference>